<accession>A0A3M7DHU5</accession>
<comment type="similarity">
    <text evidence="1">Belongs to the short-chain dehydrogenases/reductases (SDR) family.</text>
</comment>
<dbReference type="InterPro" id="IPR057326">
    <property type="entry name" value="KR_dom"/>
</dbReference>
<proteinExistence type="inferred from homology"/>
<evidence type="ECO:0000256" key="3">
    <source>
        <dbReference type="ARBA" id="ARBA00035112"/>
    </source>
</evidence>
<dbReference type="GO" id="GO:0004316">
    <property type="term" value="F:3-oxoacyl-[acyl-carrier-protein] reductase (NADPH) activity"/>
    <property type="evidence" value="ECO:0007669"/>
    <property type="project" value="UniProtKB-EC"/>
</dbReference>
<dbReference type="SUPFAM" id="SSF51735">
    <property type="entry name" value="NAD(P)-binding Rossmann-fold domains"/>
    <property type="match status" value="1"/>
</dbReference>
<dbReference type="EMBL" id="QWIO01002001">
    <property type="protein sequence ID" value="RMY63802.1"/>
    <property type="molecule type" value="Genomic_DNA"/>
</dbReference>
<dbReference type="Pfam" id="PF11807">
    <property type="entry name" value="UstYa"/>
    <property type="match status" value="1"/>
</dbReference>
<evidence type="ECO:0000256" key="4">
    <source>
        <dbReference type="ARBA" id="ARBA00048508"/>
    </source>
</evidence>
<dbReference type="InterPro" id="IPR021765">
    <property type="entry name" value="UstYa-like"/>
</dbReference>
<evidence type="ECO:0000313" key="7">
    <source>
        <dbReference type="Proteomes" id="UP000269539"/>
    </source>
</evidence>
<evidence type="ECO:0000259" key="5">
    <source>
        <dbReference type="SMART" id="SM00822"/>
    </source>
</evidence>
<dbReference type="PANTHER" id="PTHR42879:SF2">
    <property type="entry name" value="3-OXOACYL-[ACYL-CARRIER-PROTEIN] REDUCTASE FABG"/>
    <property type="match status" value="1"/>
</dbReference>
<dbReference type="InterPro" id="IPR002347">
    <property type="entry name" value="SDR_fam"/>
</dbReference>
<dbReference type="InterPro" id="IPR050259">
    <property type="entry name" value="SDR"/>
</dbReference>
<dbReference type="AlphaFoldDB" id="A0A3M7DHU5"/>
<name>A0A3M7DHU5_HORWE</name>
<dbReference type="GO" id="GO:0043386">
    <property type="term" value="P:mycotoxin biosynthetic process"/>
    <property type="evidence" value="ECO:0007669"/>
    <property type="project" value="InterPro"/>
</dbReference>
<comment type="catalytic activity">
    <reaction evidence="4">
        <text>a (3R)-hydroxyacyl-[ACP] + NADP(+) = a 3-oxoacyl-[ACP] + NADPH + H(+)</text>
        <dbReference type="Rhea" id="RHEA:17397"/>
        <dbReference type="Rhea" id="RHEA-COMP:9916"/>
        <dbReference type="Rhea" id="RHEA-COMP:9945"/>
        <dbReference type="ChEBI" id="CHEBI:15378"/>
        <dbReference type="ChEBI" id="CHEBI:57783"/>
        <dbReference type="ChEBI" id="CHEBI:58349"/>
        <dbReference type="ChEBI" id="CHEBI:78776"/>
        <dbReference type="ChEBI" id="CHEBI:78827"/>
        <dbReference type="EC" id="1.1.1.100"/>
    </reaction>
</comment>
<sequence>MASERVEQIAAHLNFPKGMLAGQVAIITGSGQGIGAEVARLFSNEGAKVVVSDIDASKAKKVADDINASGGEALAVPGDMLDDNYLGELVKKTAEFGKGKIHIIVNNAGFTWDGVIHKTTDKQWDTILALHCTAPFKLVRAAAPYFRVKDGEPRSIVNISSTSGVHGNAGQANYALAKAGVTGLTKTIAKEWGPSFGVRANTIAFGHIATRLTAAKEEGAFITTPDGEKVALGIPQAQKQAREAGNAAFKDIPLGRPGTATEAASSVLAVCSPLFSYRQLSLGRLPRPLPYAAKAGIADESCSQHSKSGSHVVEDSYERLALASHSRERGVSQIVVSRVSYIGYISTKAPASEPLGATGPCEAKALLMETEEDGHAEGNTNPEDTRRPQNADRALVATCSRNVWKLATILLAIATLTQAALLVFIACHDREGNRTGFPGAPRPNKKTTRSYTYALRASENGTLYPVVDPSLPTYVGPPSAQIDQAWNQLIEPRYFKLTESEVAHLTSNDPDLPAPEPLPQWPGAVPQPGVYGGIDMLHSLHCVDSLRKALTPDYYAADEMFLLPGETTWLHLSHCIEQLRQAVLCHGDTTPVTLKPVVTELGDGKRLLTMLGETGRKHSCRDSEEMIRWVKQRAAERGFV</sequence>
<dbReference type="InterPro" id="IPR036291">
    <property type="entry name" value="NAD(P)-bd_dom_sf"/>
</dbReference>
<dbReference type="PANTHER" id="PTHR42879">
    <property type="entry name" value="3-OXOACYL-(ACYL-CARRIER-PROTEIN) REDUCTASE"/>
    <property type="match status" value="1"/>
</dbReference>
<dbReference type="PRINTS" id="PR00081">
    <property type="entry name" value="GDHRDH"/>
</dbReference>
<reference evidence="6 7" key="1">
    <citation type="journal article" date="2018" name="BMC Genomics">
        <title>Genomic evidence for intraspecific hybridization in a clonal and extremely halotolerant yeast.</title>
        <authorList>
            <person name="Gostincar C."/>
            <person name="Stajich J.E."/>
            <person name="Zupancic J."/>
            <person name="Zalar P."/>
            <person name="Gunde-Cimerman N."/>
        </authorList>
    </citation>
    <scope>NUCLEOTIDE SEQUENCE [LARGE SCALE GENOMIC DNA]</scope>
    <source>
        <strain evidence="6 7">EXF-10513</strain>
    </source>
</reference>
<dbReference type="Proteomes" id="UP000269539">
    <property type="component" value="Unassembled WGS sequence"/>
</dbReference>
<comment type="similarity">
    <text evidence="3">Belongs to the ustYa family.</text>
</comment>
<feature type="domain" description="Ketoreductase" evidence="5">
    <location>
        <begin position="23"/>
        <end position="195"/>
    </location>
</feature>
<protein>
    <recommendedName>
        <fullName evidence="2">3-oxoacyl-[acyl-carrier-protein] reductase</fullName>
        <ecNumber evidence="2">1.1.1.100</ecNumber>
    </recommendedName>
</protein>
<dbReference type="PRINTS" id="PR00080">
    <property type="entry name" value="SDRFAMILY"/>
</dbReference>
<evidence type="ECO:0000256" key="2">
    <source>
        <dbReference type="ARBA" id="ARBA00012948"/>
    </source>
</evidence>
<dbReference type="VEuPathDB" id="FungiDB:BTJ68_07161"/>
<dbReference type="SMART" id="SM00822">
    <property type="entry name" value="PKS_KR"/>
    <property type="match status" value="1"/>
</dbReference>
<evidence type="ECO:0000256" key="1">
    <source>
        <dbReference type="ARBA" id="ARBA00006484"/>
    </source>
</evidence>
<gene>
    <name evidence="6" type="ORF">D0864_12535</name>
</gene>
<dbReference type="Gene3D" id="3.40.50.720">
    <property type="entry name" value="NAD(P)-binding Rossmann-like Domain"/>
    <property type="match status" value="1"/>
</dbReference>
<comment type="caution">
    <text evidence="6">The sequence shown here is derived from an EMBL/GenBank/DDBJ whole genome shotgun (WGS) entry which is preliminary data.</text>
</comment>
<dbReference type="VEuPathDB" id="FungiDB:BTJ68_02063"/>
<organism evidence="6 7">
    <name type="scientific">Hortaea werneckii</name>
    <name type="common">Black yeast</name>
    <name type="synonym">Cladosporium werneckii</name>
    <dbReference type="NCBI Taxonomy" id="91943"/>
    <lineage>
        <taxon>Eukaryota</taxon>
        <taxon>Fungi</taxon>
        <taxon>Dikarya</taxon>
        <taxon>Ascomycota</taxon>
        <taxon>Pezizomycotina</taxon>
        <taxon>Dothideomycetes</taxon>
        <taxon>Dothideomycetidae</taxon>
        <taxon>Mycosphaerellales</taxon>
        <taxon>Teratosphaeriaceae</taxon>
        <taxon>Hortaea</taxon>
    </lineage>
</organism>
<dbReference type="EC" id="1.1.1.100" evidence="2"/>
<evidence type="ECO:0000313" key="6">
    <source>
        <dbReference type="EMBL" id="RMY63802.1"/>
    </source>
</evidence>
<dbReference type="Pfam" id="PF00106">
    <property type="entry name" value="adh_short"/>
    <property type="match status" value="1"/>
</dbReference>